<evidence type="ECO:0000313" key="2">
    <source>
        <dbReference type="EMBL" id="WAQ96592.1"/>
    </source>
</evidence>
<feature type="compositionally biased region" description="Basic and acidic residues" evidence="1">
    <location>
        <begin position="82"/>
        <end position="94"/>
    </location>
</feature>
<protein>
    <submittedName>
        <fullName evidence="2">STPG2-like protein</fullName>
    </submittedName>
</protein>
<dbReference type="EMBL" id="CP111013">
    <property type="protein sequence ID" value="WAQ96592.1"/>
    <property type="molecule type" value="Genomic_DNA"/>
</dbReference>
<dbReference type="PANTHER" id="PTHR21580:SF60">
    <property type="entry name" value="SPERM-TAIL PG-RICH REPEAT-CONTAINING PROTEIN 2"/>
    <property type="match status" value="1"/>
</dbReference>
<keyword evidence="3" id="KW-1185">Reference proteome</keyword>
<evidence type="ECO:0000313" key="3">
    <source>
        <dbReference type="Proteomes" id="UP001164746"/>
    </source>
</evidence>
<feature type="region of interest" description="Disordered" evidence="1">
    <location>
        <begin position="181"/>
        <end position="202"/>
    </location>
</feature>
<accession>A0ABY7DG01</accession>
<dbReference type="PANTHER" id="PTHR21580">
    <property type="entry name" value="SHIPPO-1-RELATED"/>
    <property type="match status" value="1"/>
</dbReference>
<dbReference type="Pfam" id="PF07004">
    <property type="entry name" value="SHIPPO-rpt"/>
    <property type="match status" value="3"/>
</dbReference>
<feature type="non-terminal residue" evidence="2">
    <location>
        <position position="361"/>
    </location>
</feature>
<organism evidence="2 3">
    <name type="scientific">Mya arenaria</name>
    <name type="common">Soft-shell clam</name>
    <dbReference type="NCBI Taxonomy" id="6604"/>
    <lineage>
        <taxon>Eukaryota</taxon>
        <taxon>Metazoa</taxon>
        <taxon>Spiralia</taxon>
        <taxon>Lophotrochozoa</taxon>
        <taxon>Mollusca</taxon>
        <taxon>Bivalvia</taxon>
        <taxon>Autobranchia</taxon>
        <taxon>Heteroconchia</taxon>
        <taxon>Euheterodonta</taxon>
        <taxon>Imparidentia</taxon>
        <taxon>Neoheterodontei</taxon>
        <taxon>Myida</taxon>
        <taxon>Myoidea</taxon>
        <taxon>Myidae</taxon>
        <taxon>Mya</taxon>
    </lineage>
</organism>
<dbReference type="InterPro" id="IPR010736">
    <property type="entry name" value="SHIPPO-rpt"/>
</dbReference>
<feature type="compositionally biased region" description="Basic and acidic residues" evidence="1">
    <location>
        <begin position="105"/>
        <end position="114"/>
    </location>
</feature>
<sequence length="361" mass="40269">GGKTLANKSLRFKEQPIENPGPGAYNVDKYTEFRQTKSAPGMPEKSKTLGLVTSQLKFHRKPDAPSIPTPGKAFGYEECEDGTLKKQDPPDRDFSIGPAFYNVTHDTKPNETKTSKTYKGVHFGKLTSKRTDFVGKPGPGPGEYEPYMESQIQTENLNSINAEKPKHEANIPRYHEAIVKDTEKKAIPGPGKYDIKGTFEPQQPKVNTEGIEVEHPPFMSQSKRFTPLKTLQPAPGSYNDPRNAFESLKRVTGMKRSPFSQTSVRFTPQREPRIIPGPGAYNITGMGSESMRKAYIESTRRGVFGTTAVRINNIAKKEAPDLPGPNHYQVKEKPFQTRYAHLSSTFASVTTRLKDDSVSYK</sequence>
<name>A0ABY7DG01_MYAAR</name>
<proteinExistence type="predicted"/>
<feature type="region of interest" description="Disordered" evidence="1">
    <location>
        <begin position="57"/>
        <end position="76"/>
    </location>
</feature>
<feature type="non-terminal residue" evidence="2">
    <location>
        <position position="1"/>
    </location>
</feature>
<feature type="region of interest" description="Disordered" evidence="1">
    <location>
        <begin position="1"/>
        <end position="28"/>
    </location>
</feature>
<reference evidence="2" key="1">
    <citation type="submission" date="2022-11" db="EMBL/GenBank/DDBJ databases">
        <title>Centuries of genome instability and evolution in soft-shell clam transmissible cancer (bioRxiv).</title>
        <authorList>
            <person name="Hart S.F.M."/>
            <person name="Yonemitsu M.A."/>
            <person name="Giersch R.M."/>
            <person name="Beal B.F."/>
            <person name="Arriagada G."/>
            <person name="Davis B.W."/>
            <person name="Ostrander E.A."/>
            <person name="Goff S.P."/>
            <person name="Metzger M.J."/>
        </authorList>
    </citation>
    <scope>NUCLEOTIDE SEQUENCE</scope>
    <source>
        <strain evidence="2">MELC-2E11</strain>
        <tissue evidence="2">Siphon/mantle</tissue>
    </source>
</reference>
<dbReference type="InterPro" id="IPR051291">
    <property type="entry name" value="CIMAP"/>
</dbReference>
<dbReference type="Proteomes" id="UP001164746">
    <property type="component" value="Chromosome 2"/>
</dbReference>
<gene>
    <name evidence="2" type="ORF">MAR_029282</name>
</gene>
<feature type="region of interest" description="Disordered" evidence="1">
    <location>
        <begin position="81"/>
        <end position="119"/>
    </location>
</feature>
<evidence type="ECO:0000256" key="1">
    <source>
        <dbReference type="SAM" id="MobiDB-lite"/>
    </source>
</evidence>